<proteinExistence type="predicted"/>
<protein>
    <submittedName>
        <fullName evidence="2">Uncharacterized protein</fullName>
    </submittedName>
</protein>
<name>A0A699HQ03_TANCI</name>
<accession>A0A699HQ03</accession>
<organism evidence="2">
    <name type="scientific">Tanacetum cinerariifolium</name>
    <name type="common">Dalmatian daisy</name>
    <name type="synonym">Chrysanthemum cinerariifolium</name>
    <dbReference type="NCBI Taxonomy" id="118510"/>
    <lineage>
        <taxon>Eukaryota</taxon>
        <taxon>Viridiplantae</taxon>
        <taxon>Streptophyta</taxon>
        <taxon>Embryophyta</taxon>
        <taxon>Tracheophyta</taxon>
        <taxon>Spermatophyta</taxon>
        <taxon>Magnoliopsida</taxon>
        <taxon>eudicotyledons</taxon>
        <taxon>Gunneridae</taxon>
        <taxon>Pentapetalae</taxon>
        <taxon>asterids</taxon>
        <taxon>campanulids</taxon>
        <taxon>Asterales</taxon>
        <taxon>Asteraceae</taxon>
        <taxon>Asteroideae</taxon>
        <taxon>Anthemideae</taxon>
        <taxon>Anthemidinae</taxon>
        <taxon>Tanacetum</taxon>
    </lineage>
</organism>
<feature type="region of interest" description="Disordered" evidence="1">
    <location>
        <begin position="170"/>
        <end position="205"/>
    </location>
</feature>
<evidence type="ECO:0000256" key="1">
    <source>
        <dbReference type="SAM" id="MobiDB-lite"/>
    </source>
</evidence>
<gene>
    <name evidence="2" type="ORF">Tci_410402</name>
</gene>
<dbReference type="EMBL" id="BKCJ010174042">
    <property type="protein sequence ID" value="GEY38428.1"/>
    <property type="molecule type" value="Genomic_DNA"/>
</dbReference>
<feature type="compositionally biased region" description="Basic and acidic residues" evidence="1">
    <location>
        <begin position="78"/>
        <end position="89"/>
    </location>
</feature>
<evidence type="ECO:0000313" key="2">
    <source>
        <dbReference type="EMBL" id="GEY38428.1"/>
    </source>
</evidence>
<sequence>MAPSSSPFLIFDVHYDGTFNFTPLRDEVKSRRKTSIKDVGNIRVEELVSLAEEEATMTSKARDDDISMTSVVDKGKRKMVDEGNADKSKKSARSRNSGIIIKENVNPTFSEDDDFDSDIDIKQMFKGNADLEEMYKEELVSLAEEEATMTSKARDDDISMTSVVDKGKRKMVDEGNADKSKKSARSRNSGIIIKENVNPTFSEDDDFDSDIDIKQMFKGNADLEEMYKGNTDTKRE</sequence>
<dbReference type="AlphaFoldDB" id="A0A699HQ03"/>
<reference evidence="2" key="1">
    <citation type="journal article" date="2019" name="Sci. Rep.">
        <title>Draft genome of Tanacetum cinerariifolium, the natural source of mosquito coil.</title>
        <authorList>
            <person name="Yamashiro T."/>
            <person name="Shiraishi A."/>
            <person name="Satake H."/>
            <person name="Nakayama K."/>
        </authorList>
    </citation>
    <scope>NUCLEOTIDE SEQUENCE</scope>
</reference>
<feature type="compositionally biased region" description="Basic and acidic residues" evidence="1">
    <location>
        <begin position="170"/>
        <end position="181"/>
    </location>
</feature>
<comment type="caution">
    <text evidence="2">The sequence shown here is derived from an EMBL/GenBank/DDBJ whole genome shotgun (WGS) entry which is preliminary data.</text>
</comment>
<feature type="region of interest" description="Disordered" evidence="1">
    <location>
        <begin position="77"/>
        <end position="99"/>
    </location>
</feature>